<evidence type="ECO:0000313" key="14">
    <source>
        <dbReference type="Proteomes" id="UP000694865"/>
    </source>
</evidence>
<name>A0ABM0MS41_SACKO</name>
<evidence type="ECO:0000256" key="11">
    <source>
        <dbReference type="SAM" id="MobiDB-lite"/>
    </source>
</evidence>
<reference evidence="15" key="1">
    <citation type="submission" date="2025-08" db="UniProtKB">
        <authorList>
            <consortium name="RefSeq"/>
        </authorList>
    </citation>
    <scope>IDENTIFICATION</scope>
    <source>
        <tissue evidence="15">Testes</tissue>
    </source>
</reference>
<evidence type="ECO:0000256" key="9">
    <source>
        <dbReference type="ARBA" id="ARBA00023224"/>
    </source>
</evidence>
<evidence type="ECO:0000259" key="13">
    <source>
        <dbReference type="PROSITE" id="PS50262"/>
    </source>
</evidence>
<evidence type="ECO:0000256" key="7">
    <source>
        <dbReference type="ARBA" id="ARBA00023170"/>
    </source>
</evidence>
<feature type="transmembrane region" description="Helical" evidence="12">
    <location>
        <begin position="95"/>
        <end position="116"/>
    </location>
</feature>
<feature type="compositionally biased region" description="Polar residues" evidence="11">
    <location>
        <begin position="221"/>
        <end position="233"/>
    </location>
</feature>
<evidence type="ECO:0000256" key="6">
    <source>
        <dbReference type="ARBA" id="ARBA00023136"/>
    </source>
</evidence>
<feature type="domain" description="G-protein coupled receptors family 1 profile" evidence="13">
    <location>
        <begin position="37"/>
        <end position="341"/>
    </location>
</feature>
<dbReference type="Gene3D" id="1.20.1070.10">
    <property type="entry name" value="Rhodopsin 7-helix transmembrane proteins"/>
    <property type="match status" value="1"/>
</dbReference>
<keyword evidence="14" id="KW-1185">Reference proteome</keyword>
<dbReference type="PANTHER" id="PTHR24248">
    <property type="entry name" value="ADRENERGIC RECEPTOR-RELATED G-PROTEIN COUPLED RECEPTOR"/>
    <property type="match status" value="1"/>
</dbReference>
<accession>A0ABM0MS41</accession>
<keyword evidence="7 10" id="KW-0675">Receptor</keyword>
<feature type="transmembrane region" description="Helical" evidence="12">
    <location>
        <begin position="288"/>
        <end position="309"/>
    </location>
</feature>
<evidence type="ECO:0000256" key="2">
    <source>
        <dbReference type="ARBA" id="ARBA00022475"/>
    </source>
</evidence>
<feature type="transmembrane region" description="Helical" evidence="12">
    <location>
        <begin position="58"/>
        <end position="83"/>
    </location>
</feature>
<feature type="transmembrane region" description="Helical" evidence="12">
    <location>
        <begin position="20"/>
        <end position="46"/>
    </location>
</feature>
<dbReference type="InterPro" id="IPR000276">
    <property type="entry name" value="GPCR_Rhodpsn"/>
</dbReference>
<dbReference type="PROSITE" id="PS00237">
    <property type="entry name" value="G_PROTEIN_RECEP_F1_1"/>
    <property type="match status" value="1"/>
</dbReference>
<evidence type="ECO:0000256" key="10">
    <source>
        <dbReference type="RuleBase" id="RU000688"/>
    </source>
</evidence>
<keyword evidence="5 10" id="KW-0297">G-protein coupled receptor</keyword>
<feature type="region of interest" description="Disordered" evidence="11">
    <location>
        <begin position="221"/>
        <end position="253"/>
    </location>
</feature>
<dbReference type="GeneID" id="100369101"/>
<proteinExistence type="inferred from homology"/>
<feature type="transmembrane region" description="Helical" evidence="12">
    <location>
        <begin position="137"/>
        <end position="157"/>
    </location>
</feature>
<sequence length="447" mass="50537">MVPVNNTTWSGGMLTPVPEAITTGVILVILIVATAFGNLLVITSVLTQRSLQVVQNYFIVSLAVADLLVAIYIMPLSTINYLYGYWIFSYSLCDIWLTSDVFLCTASILNLCAIALDRYWAITDPIAYAAKRTRRRVLVIIAFVWGLSALISMPPLVGWNDHTRVYDGEPWEKLCLLTSEQGYVIYSAMGSFYVPFIVMAVVYFRIYKAARLRIRKRRPASTATFTSQPTNFKQSSSSDSNLQDGSNRMGTPSVTMTANSSVKDMIDQMREEKTRISVSRERKAARTLGIIMGSFVLCWLPFFIMYIIMPFCGSSCGMNKYVEAFITWIGYANSCGNPVIYTIFNREFRTAFTRMLCGLVVCFVLSFYKMVTRPLTVGMGESQHRGPQKHVQQYENLTNQSKEWGDKEPEHLNAPYKDYLQEQVLKKMELDSESEVKADAVPDDTVK</sequence>
<evidence type="ECO:0000313" key="15">
    <source>
        <dbReference type="RefSeq" id="XP_006822832.1"/>
    </source>
</evidence>
<evidence type="ECO:0000256" key="1">
    <source>
        <dbReference type="ARBA" id="ARBA00004651"/>
    </source>
</evidence>
<dbReference type="RefSeq" id="XP_006822832.1">
    <property type="nucleotide sequence ID" value="XM_006822769.1"/>
</dbReference>
<dbReference type="SUPFAM" id="SSF81321">
    <property type="entry name" value="Family A G protein-coupled receptor-like"/>
    <property type="match status" value="1"/>
</dbReference>
<protein>
    <submittedName>
        <fullName evidence="15">Octopamine receptor-like</fullName>
    </submittedName>
</protein>
<dbReference type="PRINTS" id="PR00237">
    <property type="entry name" value="GPCRRHODOPSN"/>
</dbReference>
<comment type="subcellular location">
    <subcellularLocation>
        <location evidence="1">Cell membrane</location>
        <topology evidence="1">Multi-pass membrane protein</topology>
    </subcellularLocation>
</comment>
<dbReference type="PANTHER" id="PTHR24248:SF174">
    <property type="entry name" value="TYRAMINE_OCTOPAMINE RECEPTOR"/>
    <property type="match status" value="1"/>
</dbReference>
<organism evidence="14 15">
    <name type="scientific">Saccoglossus kowalevskii</name>
    <name type="common">Acorn worm</name>
    <dbReference type="NCBI Taxonomy" id="10224"/>
    <lineage>
        <taxon>Eukaryota</taxon>
        <taxon>Metazoa</taxon>
        <taxon>Hemichordata</taxon>
        <taxon>Enteropneusta</taxon>
        <taxon>Harrimaniidae</taxon>
        <taxon>Saccoglossus</taxon>
    </lineage>
</organism>
<comment type="similarity">
    <text evidence="10">Belongs to the G-protein coupled receptor 1 family.</text>
</comment>
<keyword evidence="3 10" id="KW-0812">Transmembrane</keyword>
<evidence type="ECO:0000256" key="3">
    <source>
        <dbReference type="ARBA" id="ARBA00022692"/>
    </source>
</evidence>
<gene>
    <name evidence="15" type="primary">LOC100369101</name>
</gene>
<dbReference type="PRINTS" id="PR00664">
    <property type="entry name" value="OCTOPAMINER"/>
</dbReference>
<dbReference type="SMART" id="SM01381">
    <property type="entry name" value="7TM_GPCR_Srsx"/>
    <property type="match status" value="1"/>
</dbReference>
<dbReference type="PROSITE" id="PS50262">
    <property type="entry name" value="G_PROTEIN_RECEP_F1_2"/>
    <property type="match status" value="1"/>
</dbReference>
<evidence type="ECO:0000256" key="12">
    <source>
        <dbReference type="SAM" id="Phobius"/>
    </source>
</evidence>
<keyword evidence="9 10" id="KW-0807">Transducer</keyword>
<evidence type="ECO:0000256" key="4">
    <source>
        <dbReference type="ARBA" id="ARBA00022989"/>
    </source>
</evidence>
<keyword evidence="4 12" id="KW-1133">Transmembrane helix</keyword>
<feature type="transmembrane region" description="Helical" evidence="12">
    <location>
        <begin position="351"/>
        <end position="368"/>
    </location>
</feature>
<dbReference type="InterPro" id="IPR002002">
    <property type="entry name" value="Octopmn_rcpt"/>
</dbReference>
<evidence type="ECO:0000256" key="8">
    <source>
        <dbReference type="ARBA" id="ARBA00023180"/>
    </source>
</evidence>
<feature type="transmembrane region" description="Helical" evidence="12">
    <location>
        <begin position="183"/>
        <end position="207"/>
    </location>
</feature>
<keyword evidence="2" id="KW-1003">Cell membrane</keyword>
<keyword evidence="6 12" id="KW-0472">Membrane</keyword>
<keyword evidence="8" id="KW-0325">Glycoprotein</keyword>
<dbReference type="Pfam" id="PF00001">
    <property type="entry name" value="7tm_1"/>
    <property type="match status" value="1"/>
</dbReference>
<dbReference type="InterPro" id="IPR017452">
    <property type="entry name" value="GPCR_Rhodpsn_7TM"/>
</dbReference>
<evidence type="ECO:0000256" key="5">
    <source>
        <dbReference type="ARBA" id="ARBA00023040"/>
    </source>
</evidence>
<feature type="compositionally biased region" description="Low complexity" evidence="11">
    <location>
        <begin position="234"/>
        <end position="247"/>
    </location>
</feature>
<dbReference type="Proteomes" id="UP000694865">
    <property type="component" value="Unplaced"/>
</dbReference>
<feature type="transmembrane region" description="Helical" evidence="12">
    <location>
        <begin position="321"/>
        <end position="344"/>
    </location>
</feature>